<feature type="signal peptide" evidence="2">
    <location>
        <begin position="1"/>
        <end position="22"/>
    </location>
</feature>
<evidence type="ECO:0000313" key="3">
    <source>
        <dbReference type="EMBL" id="KAH9288902.1"/>
    </source>
</evidence>
<feature type="compositionally biased region" description="Pro residues" evidence="1">
    <location>
        <begin position="32"/>
        <end position="47"/>
    </location>
</feature>
<dbReference type="InterPro" id="IPR009646">
    <property type="entry name" value="Root_cap"/>
</dbReference>
<feature type="chain" id="PRO_5041254428" description="Root cap" evidence="2">
    <location>
        <begin position="23"/>
        <end position="375"/>
    </location>
</feature>
<accession>A0AA38BTK1</accession>
<evidence type="ECO:0000313" key="4">
    <source>
        <dbReference type="Proteomes" id="UP000824469"/>
    </source>
</evidence>
<keyword evidence="4" id="KW-1185">Reference proteome</keyword>
<dbReference type="Proteomes" id="UP000824469">
    <property type="component" value="Unassembled WGS sequence"/>
</dbReference>
<dbReference type="OMA" id="YAKECFL"/>
<reference evidence="3 4" key="1">
    <citation type="journal article" date="2021" name="Nat. Plants">
        <title>The Taxus genome provides insights into paclitaxel biosynthesis.</title>
        <authorList>
            <person name="Xiong X."/>
            <person name="Gou J."/>
            <person name="Liao Q."/>
            <person name="Li Y."/>
            <person name="Zhou Q."/>
            <person name="Bi G."/>
            <person name="Li C."/>
            <person name="Du R."/>
            <person name="Wang X."/>
            <person name="Sun T."/>
            <person name="Guo L."/>
            <person name="Liang H."/>
            <person name="Lu P."/>
            <person name="Wu Y."/>
            <person name="Zhang Z."/>
            <person name="Ro D.K."/>
            <person name="Shang Y."/>
            <person name="Huang S."/>
            <person name="Yan J."/>
        </authorList>
    </citation>
    <scope>NUCLEOTIDE SEQUENCE [LARGE SCALE GENOMIC DNA]</scope>
    <source>
        <strain evidence="3">Ta-2019</strain>
    </source>
</reference>
<sequence length="375" mass="41434">MEITRVFCLVVIMIALFVQCNARDPYDAPSSSSPPGPTFQTAPPPPSRVAGLTRPPQQIQCLKKKSSCFNETLVCPSECPQRVPSDPSAKGCFADCGPKCEATCRTWHFGESCVADRKPNCNGFGALCYDPRFVGGDGIMFYFHGKSNQDFALVSDNDLQINAHFIGRRPEGRTRDFTWVQSLGIMFGTHTFTVGAKKVSEWDTNVDQFFFTFDDRAFTIPRGHESIWNASSTARLTVERTSQCNSVNVFIDEMVELSISVVPITKEDDRVHRYQIPSDNCFAHLEIQLKYFNPSAIVEGVLGQTYRPDFKNPVKVGVPMPIMGGEDKYKTSSLVAADCKSCIFKPYNSVSHFESLLVESTAATFDCASKVGGGA</sequence>
<dbReference type="AlphaFoldDB" id="A0AA38BTK1"/>
<gene>
    <name evidence="3" type="ORF">KI387_033019</name>
</gene>
<dbReference type="Pfam" id="PF06830">
    <property type="entry name" value="Root_cap"/>
    <property type="match status" value="1"/>
</dbReference>
<evidence type="ECO:0008006" key="5">
    <source>
        <dbReference type="Google" id="ProtNLM"/>
    </source>
</evidence>
<feature type="non-terminal residue" evidence="3">
    <location>
        <position position="1"/>
    </location>
</feature>
<name>A0AA38BTK1_TAXCH</name>
<protein>
    <recommendedName>
        <fullName evidence="5">Root cap</fullName>
    </recommendedName>
</protein>
<organism evidence="3 4">
    <name type="scientific">Taxus chinensis</name>
    <name type="common">Chinese yew</name>
    <name type="synonym">Taxus wallichiana var. chinensis</name>
    <dbReference type="NCBI Taxonomy" id="29808"/>
    <lineage>
        <taxon>Eukaryota</taxon>
        <taxon>Viridiplantae</taxon>
        <taxon>Streptophyta</taxon>
        <taxon>Embryophyta</taxon>
        <taxon>Tracheophyta</taxon>
        <taxon>Spermatophyta</taxon>
        <taxon>Pinopsida</taxon>
        <taxon>Pinidae</taxon>
        <taxon>Conifers II</taxon>
        <taxon>Cupressales</taxon>
        <taxon>Taxaceae</taxon>
        <taxon>Taxus</taxon>
    </lineage>
</organism>
<evidence type="ECO:0000256" key="1">
    <source>
        <dbReference type="SAM" id="MobiDB-lite"/>
    </source>
</evidence>
<keyword evidence="2" id="KW-0732">Signal</keyword>
<evidence type="ECO:0000256" key="2">
    <source>
        <dbReference type="SAM" id="SignalP"/>
    </source>
</evidence>
<proteinExistence type="predicted"/>
<feature type="region of interest" description="Disordered" evidence="1">
    <location>
        <begin position="28"/>
        <end position="53"/>
    </location>
</feature>
<dbReference type="PANTHER" id="PTHR31656">
    <property type="entry name" value="ROOT CAP DOMAIN-CONTAINING PROTEIN"/>
    <property type="match status" value="1"/>
</dbReference>
<dbReference type="EMBL" id="JAHRHJ020003813">
    <property type="protein sequence ID" value="KAH9288902.1"/>
    <property type="molecule type" value="Genomic_DNA"/>
</dbReference>
<comment type="caution">
    <text evidence="3">The sequence shown here is derived from an EMBL/GenBank/DDBJ whole genome shotgun (WGS) entry which is preliminary data.</text>
</comment>